<evidence type="ECO:0000259" key="6">
    <source>
        <dbReference type="Pfam" id="PF01699"/>
    </source>
</evidence>
<feature type="transmembrane region" description="Helical" evidence="5">
    <location>
        <begin position="342"/>
        <end position="361"/>
    </location>
</feature>
<dbReference type="Proteomes" id="UP000681075">
    <property type="component" value="Unassembled WGS sequence"/>
</dbReference>
<comment type="caution">
    <text evidence="7">The sequence shown here is derived from an EMBL/GenBank/DDBJ whole genome shotgun (WGS) entry which is preliminary data.</text>
</comment>
<feature type="transmembrane region" description="Helical" evidence="5">
    <location>
        <begin position="38"/>
        <end position="57"/>
    </location>
</feature>
<evidence type="ECO:0000256" key="4">
    <source>
        <dbReference type="ARBA" id="ARBA00023136"/>
    </source>
</evidence>
<dbReference type="InterPro" id="IPR004837">
    <property type="entry name" value="NaCa_Exmemb"/>
</dbReference>
<dbReference type="RefSeq" id="WP_420241592.1">
    <property type="nucleotide sequence ID" value="NZ_BOPV01000001.1"/>
</dbReference>
<feature type="transmembrane region" description="Helical" evidence="5">
    <location>
        <begin position="137"/>
        <end position="158"/>
    </location>
</feature>
<dbReference type="PANTHER" id="PTHR37958">
    <property type="entry name" value="SODIUM-POTASSIUM/PROTON ANTIPORTER CHAA"/>
    <property type="match status" value="1"/>
</dbReference>
<accession>A0A8S8XB19</accession>
<keyword evidence="3 5" id="KW-1133">Transmembrane helix</keyword>
<feature type="domain" description="Sodium/calcium exchanger membrane region" evidence="6">
    <location>
        <begin position="219"/>
        <end position="360"/>
    </location>
</feature>
<organism evidence="7 8">
    <name type="scientific">Roseiterribacter gracilis</name>
    <dbReference type="NCBI Taxonomy" id="2812848"/>
    <lineage>
        <taxon>Bacteria</taxon>
        <taxon>Pseudomonadati</taxon>
        <taxon>Pseudomonadota</taxon>
        <taxon>Alphaproteobacteria</taxon>
        <taxon>Rhodospirillales</taxon>
        <taxon>Roseiterribacteraceae</taxon>
        <taxon>Roseiterribacter</taxon>
    </lineage>
</organism>
<comment type="subcellular location">
    <subcellularLocation>
        <location evidence="1">Membrane</location>
        <topology evidence="1">Multi-pass membrane protein</topology>
    </subcellularLocation>
</comment>
<sequence length="362" mass="38185">MKTHWPSIVAPVVALLSVPAFSQIDLIAAATPIGMRIVASVALIAVLFAAISAAVHHAEEIAHRVGEPYGTLILTIAVTVIEVALIATSMVGDHPKPALARDTVFAVIMIVCNGLVGLCIVLGGLRYREQGFRAKGVAAYLIVLMPLSVLTLILPNFTTPVGPIYSVAQLTFVGIAVLALYFVFLFIQTIQHRDYFADLSDQDSPIGSAAFDRRMMTNLGMLLVALIAVILLSKQFALLAEAVTAAADAPEGMVGIAVALLILMPEGVAAVRAARSNRLQQSLNLALGSSLATIGLTIPVIAAVSIFTKQNLLLGLEGKDMVLLVLTLIVAALTFGTGRTNILSGFVHLVLFATYVFLTLLP</sequence>
<evidence type="ECO:0000256" key="3">
    <source>
        <dbReference type="ARBA" id="ARBA00022989"/>
    </source>
</evidence>
<evidence type="ECO:0000313" key="7">
    <source>
        <dbReference type="EMBL" id="GIL38557.1"/>
    </source>
</evidence>
<dbReference type="EMBL" id="BOPV01000001">
    <property type="protein sequence ID" value="GIL38557.1"/>
    <property type="molecule type" value="Genomic_DNA"/>
</dbReference>
<dbReference type="GO" id="GO:0015385">
    <property type="term" value="F:sodium:proton antiporter activity"/>
    <property type="evidence" value="ECO:0007669"/>
    <property type="project" value="TreeGrafter"/>
</dbReference>
<evidence type="ECO:0000313" key="8">
    <source>
        <dbReference type="Proteomes" id="UP000681075"/>
    </source>
</evidence>
<gene>
    <name evidence="7" type="ORF">TMPK1_07940</name>
</gene>
<feature type="transmembrane region" description="Helical" evidence="5">
    <location>
        <begin position="283"/>
        <end position="307"/>
    </location>
</feature>
<keyword evidence="8" id="KW-1185">Reference proteome</keyword>
<keyword evidence="4 5" id="KW-0472">Membrane</keyword>
<dbReference type="InterPro" id="IPR052946">
    <property type="entry name" value="Alkaline_pH_Ca-Antiporter"/>
</dbReference>
<feature type="transmembrane region" description="Helical" evidence="5">
    <location>
        <begin position="164"/>
        <end position="187"/>
    </location>
</feature>
<protein>
    <submittedName>
        <fullName evidence="7">Ionic transporter y4hA</fullName>
    </submittedName>
</protein>
<dbReference type="GO" id="GO:0005886">
    <property type="term" value="C:plasma membrane"/>
    <property type="evidence" value="ECO:0007669"/>
    <property type="project" value="TreeGrafter"/>
</dbReference>
<evidence type="ECO:0000256" key="5">
    <source>
        <dbReference type="SAM" id="Phobius"/>
    </source>
</evidence>
<feature type="domain" description="Sodium/calcium exchanger membrane region" evidence="6">
    <location>
        <begin position="38"/>
        <end position="189"/>
    </location>
</feature>
<feature type="transmembrane region" description="Helical" evidence="5">
    <location>
        <begin position="104"/>
        <end position="125"/>
    </location>
</feature>
<reference evidence="7" key="1">
    <citation type="submission" date="2021-02" db="EMBL/GenBank/DDBJ databases">
        <title>Genome sequence of Rhodospirillales sp. strain TMPK1 isolated from soil.</title>
        <authorList>
            <person name="Nakai R."/>
            <person name="Kusada H."/>
            <person name="Tamaki H."/>
        </authorList>
    </citation>
    <scope>NUCLEOTIDE SEQUENCE</scope>
    <source>
        <strain evidence="7">TMPK1</strain>
    </source>
</reference>
<evidence type="ECO:0000256" key="1">
    <source>
        <dbReference type="ARBA" id="ARBA00004141"/>
    </source>
</evidence>
<feature type="transmembrane region" description="Helical" evidence="5">
    <location>
        <begin position="313"/>
        <end position="335"/>
    </location>
</feature>
<feature type="transmembrane region" description="Helical" evidence="5">
    <location>
        <begin position="219"/>
        <end position="240"/>
    </location>
</feature>
<evidence type="ECO:0000256" key="2">
    <source>
        <dbReference type="ARBA" id="ARBA00022692"/>
    </source>
</evidence>
<dbReference type="Pfam" id="PF01699">
    <property type="entry name" value="Na_Ca_ex"/>
    <property type="match status" value="2"/>
</dbReference>
<dbReference type="PANTHER" id="PTHR37958:SF1">
    <property type="entry name" value="SODIUM-POTASSIUM_PROTON ANTIPORTER CHAA"/>
    <property type="match status" value="1"/>
</dbReference>
<feature type="transmembrane region" description="Helical" evidence="5">
    <location>
        <begin position="252"/>
        <end position="271"/>
    </location>
</feature>
<keyword evidence="2 5" id="KW-0812">Transmembrane</keyword>
<name>A0A8S8XB19_9PROT</name>
<dbReference type="GO" id="GO:0015386">
    <property type="term" value="F:potassium:proton antiporter activity"/>
    <property type="evidence" value="ECO:0007669"/>
    <property type="project" value="TreeGrafter"/>
</dbReference>
<proteinExistence type="predicted"/>
<feature type="transmembrane region" description="Helical" evidence="5">
    <location>
        <begin position="69"/>
        <end position="92"/>
    </location>
</feature>
<dbReference type="AlphaFoldDB" id="A0A8S8XB19"/>